<dbReference type="PANTHER" id="PTHR34057">
    <property type="entry name" value="ELONGATION FACTOR"/>
    <property type="match status" value="1"/>
</dbReference>
<dbReference type="PANTHER" id="PTHR34057:SF1">
    <property type="entry name" value="ELONGATION FACTOR"/>
    <property type="match status" value="1"/>
</dbReference>
<proteinExistence type="predicted"/>
<dbReference type="OrthoDB" id="21648at2759"/>
<reference evidence="3 4" key="1">
    <citation type="submission" date="2025-04" db="UniProtKB">
        <authorList>
            <consortium name="RefSeq"/>
        </authorList>
    </citation>
    <scope>IDENTIFICATION</scope>
</reference>
<accession>A0A1U7ZY64</accession>
<dbReference type="CDD" id="cd11650">
    <property type="entry name" value="AT4G37440_like"/>
    <property type="match status" value="1"/>
</dbReference>
<protein>
    <submittedName>
        <fullName evidence="3 4">Uncharacterized protein LOC104597440 isoform X1</fullName>
    </submittedName>
</protein>
<sequence>MDPSQIFVDPDPESKPKDNVKIALEKVNGVFLATRDQQGLRCMSNCEDTTFDIECLLDQHTKVEDEAMDVEVDIIECMNTNANSLDEADDPDATEYSSSFGDTISGTEDNSRLSDAEVESRYCDDNDLASTFFDGLDSLFRKRKKKLTAHWRRYIRPLMWRCKWIELRLKEFQLQALKYDRELAAYDQRKQWELGDNTLEGCGLRSLPFTGQRGSSVMKRRKRKRAEDIIDVPSYMSHHSLFSYYENKKSDVDVASVGDDCGDQVPAADQNNSNEEFGVSYEWRAPEFKDDDPSEQILWNIEVLQSRVQKLKTRIDKVISGNAGKFSSTENLSLLVPGDVPTSSARSPNCSPGNGETMPVGVLYTPTQHMSEYDLGDLVMPESAVSSYGEAAPLPDIFESTMGLLSTTDVAMDQPQIGDSCEDQIGDHVLIHNQVTQEDLHNFEVTIQPPEKLQEQVKEEEKESMIPLLPAKEPELASKTSTQDQLTLNSCLASEFQVPKNKRKRGERKASSGSWSHRFNPRLDFSNCSLQV</sequence>
<keyword evidence="2" id="KW-1185">Reference proteome</keyword>
<feature type="region of interest" description="Disordered" evidence="1">
    <location>
        <begin position="83"/>
        <end position="111"/>
    </location>
</feature>
<dbReference type="RefSeq" id="XP_010257265.1">
    <property type="nucleotide sequence ID" value="XM_010258963.2"/>
</dbReference>
<dbReference type="eggNOG" id="ENOG502QRC8">
    <property type="taxonomic scope" value="Eukaryota"/>
</dbReference>
<evidence type="ECO:0000313" key="5">
    <source>
        <dbReference type="RefSeq" id="XP_010257267.1"/>
    </source>
</evidence>
<name>A0A1U7ZY64_NELNU</name>
<feature type="compositionally biased region" description="Polar residues" evidence="1">
    <location>
        <begin position="95"/>
        <end position="108"/>
    </location>
</feature>
<dbReference type="OMA" id="EQVLWKI"/>
<dbReference type="RefSeq" id="XP_010257267.1">
    <property type="nucleotide sequence ID" value="XM_010258965.2"/>
</dbReference>
<evidence type="ECO:0000313" key="4">
    <source>
        <dbReference type="RefSeq" id="XP_010257266.1"/>
    </source>
</evidence>
<dbReference type="InterPro" id="IPR038745">
    <property type="entry name" value="AT4G37440-like"/>
</dbReference>
<feature type="region of interest" description="Disordered" evidence="1">
    <location>
        <begin position="497"/>
        <end position="516"/>
    </location>
</feature>
<dbReference type="GeneID" id="104597440"/>
<evidence type="ECO:0000313" key="3">
    <source>
        <dbReference type="RefSeq" id="XP_010257265.1"/>
    </source>
</evidence>
<dbReference type="KEGG" id="nnu:104597440"/>
<gene>
    <name evidence="3 4 5" type="primary">LOC104597440</name>
</gene>
<dbReference type="AlphaFoldDB" id="A0A1U7ZY64"/>
<evidence type="ECO:0000256" key="1">
    <source>
        <dbReference type="SAM" id="MobiDB-lite"/>
    </source>
</evidence>
<dbReference type="RefSeq" id="XP_010257266.1">
    <property type="nucleotide sequence ID" value="XM_010258964.2"/>
</dbReference>
<evidence type="ECO:0000313" key="2">
    <source>
        <dbReference type="Proteomes" id="UP000189703"/>
    </source>
</evidence>
<dbReference type="Proteomes" id="UP000189703">
    <property type="component" value="Unplaced"/>
</dbReference>
<organism evidence="2 3">
    <name type="scientific">Nelumbo nucifera</name>
    <name type="common">Sacred lotus</name>
    <dbReference type="NCBI Taxonomy" id="4432"/>
    <lineage>
        <taxon>Eukaryota</taxon>
        <taxon>Viridiplantae</taxon>
        <taxon>Streptophyta</taxon>
        <taxon>Embryophyta</taxon>
        <taxon>Tracheophyta</taxon>
        <taxon>Spermatophyta</taxon>
        <taxon>Magnoliopsida</taxon>
        <taxon>Proteales</taxon>
        <taxon>Nelumbonaceae</taxon>
        <taxon>Nelumbo</taxon>
    </lineage>
</organism>